<evidence type="ECO:0000256" key="9">
    <source>
        <dbReference type="PIRSR" id="PIRSR611782-1"/>
    </source>
</evidence>
<evidence type="ECO:0000256" key="3">
    <source>
        <dbReference type="ARBA" id="ARBA00022670"/>
    </source>
</evidence>
<dbReference type="InterPro" id="IPR001478">
    <property type="entry name" value="PDZ"/>
</dbReference>
<keyword evidence="4 11" id="KW-0732">Signal</keyword>
<evidence type="ECO:0000256" key="11">
    <source>
        <dbReference type="SAM" id="SignalP"/>
    </source>
</evidence>
<protein>
    <submittedName>
        <fullName evidence="13">Protease Do</fullName>
        <ecNumber evidence="13">3.4.21.108</ecNumber>
    </submittedName>
</protein>
<dbReference type="CDD" id="cd10839">
    <property type="entry name" value="cpPDZ1_DegP-like"/>
    <property type="match status" value="1"/>
</dbReference>
<evidence type="ECO:0000256" key="6">
    <source>
        <dbReference type="ARBA" id="ARBA00022764"/>
    </source>
</evidence>
<gene>
    <name evidence="13" type="ordered locus">Hoch_4790</name>
</gene>
<evidence type="ECO:0000259" key="12">
    <source>
        <dbReference type="PROSITE" id="PS50106"/>
    </source>
</evidence>
<feature type="binding site" evidence="10">
    <location>
        <begin position="252"/>
        <end position="254"/>
    </location>
    <ligand>
        <name>substrate</name>
    </ligand>
</feature>
<proteinExistence type="inferred from homology"/>
<dbReference type="Pfam" id="PF13180">
    <property type="entry name" value="PDZ_2"/>
    <property type="match status" value="1"/>
</dbReference>
<evidence type="ECO:0000256" key="2">
    <source>
        <dbReference type="ARBA" id="ARBA00010541"/>
    </source>
</evidence>
<dbReference type="InterPro" id="IPR036034">
    <property type="entry name" value="PDZ_sf"/>
</dbReference>
<name>D0LSQ8_HALO1</name>
<dbReference type="STRING" id="502025.Hoch_4790"/>
<dbReference type="InterPro" id="IPR011782">
    <property type="entry name" value="Pept_S1C_Do"/>
</dbReference>
<dbReference type="Pfam" id="PF17820">
    <property type="entry name" value="PDZ_6"/>
    <property type="match status" value="1"/>
</dbReference>
<evidence type="ECO:0000256" key="5">
    <source>
        <dbReference type="ARBA" id="ARBA00022737"/>
    </source>
</evidence>
<evidence type="ECO:0000256" key="7">
    <source>
        <dbReference type="ARBA" id="ARBA00022801"/>
    </source>
</evidence>
<dbReference type="InterPro" id="IPR041489">
    <property type="entry name" value="PDZ_6"/>
</dbReference>
<dbReference type="GO" id="GO:0042597">
    <property type="term" value="C:periplasmic space"/>
    <property type="evidence" value="ECO:0007669"/>
    <property type="project" value="UniProtKB-SubCell"/>
</dbReference>
<keyword evidence="3 13" id="KW-0645">Protease</keyword>
<dbReference type="KEGG" id="hoh:Hoch_4790"/>
<comment type="subcellular location">
    <subcellularLocation>
        <location evidence="1">Periplasm</location>
    </subcellularLocation>
</comment>
<evidence type="ECO:0000313" key="13">
    <source>
        <dbReference type="EMBL" id="ACY17280.1"/>
    </source>
</evidence>
<feature type="binding site" evidence="10">
    <location>
        <position position="177"/>
    </location>
    <ligand>
        <name>substrate</name>
    </ligand>
</feature>
<keyword evidence="8" id="KW-0720">Serine protease</keyword>
<dbReference type="PANTHER" id="PTHR22939">
    <property type="entry name" value="SERINE PROTEASE FAMILY S1C HTRA-RELATED"/>
    <property type="match status" value="1"/>
</dbReference>
<keyword evidence="7 13" id="KW-0378">Hydrolase</keyword>
<feature type="binding site" evidence="10">
    <location>
        <position position="147"/>
    </location>
    <ligand>
        <name>substrate</name>
    </ligand>
</feature>
<dbReference type="InterPro" id="IPR009003">
    <property type="entry name" value="Peptidase_S1_PA"/>
</dbReference>
<dbReference type="SMART" id="SM00228">
    <property type="entry name" value="PDZ"/>
    <property type="match status" value="2"/>
</dbReference>
<dbReference type="EC" id="3.4.21.108" evidence="13"/>
<feature type="signal peptide" evidence="11">
    <location>
        <begin position="1"/>
        <end position="34"/>
    </location>
</feature>
<evidence type="ECO:0000313" key="14">
    <source>
        <dbReference type="Proteomes" id="UP000001880"/>
    </source>
</evidence>
<dbReference type="eggNOG" id="COG0265">
    <property type="taxonomic scope" value="Bacteria"/>
</dbReference>
<feature type="domain" description="PDZ" evidence="12">
    <location>
        <begin position="415"/>
        <end position="502"/>
    </location>
</feature>
<dbReference type="Gene3D" id="2.40.10.120">
    <property type="match status" value="1"/>
</dbReference>
<feature type="chain" id="PRO_5039053289" evidence="11">
    <location>
        <begin position="35"/>
        <end position="511"/>
    </location>
</feature>
<dbReference type="FunFam" id="2.30.42.10:FF:000037">
    <property type="entry name" value="Periplasmic serine endoprotease DegP-like"/>
    <property type="match status" value="1"/>
</dbReference>
<dbReference type="SUPFAM" id="SSF50494">
    <property type="entry name" value="Trypsin-like serine proteases"/>
    <property type="match status" value="1"/>
</dbReference>
<keyword evidence="6" id="KW-0574">Periplasm</keyword>
<dbReference type="PANTHER" id="PTHR22939:SF129">
    <property type="entry name" value="SERINE PROTEASE HTRA2, MITOCHONDRIAL"/>
    <property type="match status" value="1"/>
</dbReference>
<dbReference type="Pfam" id="PF13365">
    <property type="entry name" value="Trypsin_2"/>
    <property type="match status" value="1"/>
</dbReference>
<dbReference type="Gene3D" id="2.30.42.10">
    <property type="match status" value="2"/>
</dbReference>
<dbReference type="EMBL" id="CP001804">
    <property type="protein sequence ID" value="ACY17280.1"/>
    <property type="molecule type" value="Genomic_DNA"/>
</dbReference>
<keyword evidence="5" id="KW-0677">Repeat</keyword>
<dbReference type="InterPro" id="IPR001940">
    <property type="entry name" value="Peptidase_S1C"/>
</dbReference>
<feature type="active site" description="Charge relay system" evidence="9">
    <location>
        <position position="177"/>
    </location>
</feature>
<dbReference type="NCBIfam" id="TIGR02037">
    <property type="entry name" value="degP_htrA_DO"/>
    <property type="match status" value="1"/>
</dbReference>
<dbReference type="FunFam" id="2.40.10.10:FF:000001">
    <property type="entry name" value="Periplasmic serine protease DegS"/>
    <property type="match status" value="1"/>
</dbReference>
<evidence type="ECO:0000256" key="4">
    <source>
        <dbReference type="ARBA" id="ARBA00022729"/>
    </source>
</evidence>
<feature type="active site" description="Charge relay system" evidence="9">
    <location>
        <position position="147"/>
    </location>
</feature>
<evidence type="ECO:0000256" key="1">
    <source>
        <dbReference type="ARBA" id="ARBA00004418"/>
    </source>
</evidence>
<dbReference type="AlphaFoldDB" id="D0LSQ8"/>
<dbReference type="HOGENOM" id="CLU_020120_1_0_7"/>
<evidence type="ECO:0000256" key="10">
    <source>
        <dbReference type="PIRSR" id="PIRSR611782-2"/>
    </source>
</evidence>
<dbReference type="RefSeq" id="WP_012829878.1">
    <property type="nucleotide sequence ID" value="NC_013440.1"/>
</dbReference>
<accession>D0LSQ8</accession>
<dbReference type="SUPFAM" id="SSF50156">
    <property type="entry name" value="PDZ domain-like"/>
    <property type="match status" value="2"/>
</dbReference>
<feature type="active site" description="Charge relay system" evidence="9">
    <location>
        <position position="254"/>
    </location>
</feature>
<feature type="domain" description="PDZ" evidence="12">
    <location>
        <begin position="298"/>
        <end position="389"/>
    </location>
</feature>
<sequence length="511" mass="52963">MSSSNSRALRRHLPTLSVGLAMGAVFTVALQTQATPQVANTPQAAATLVDSEASNTHFEPAAAPAFTRAFAEDSASEYGSIADVAEAAVPSVVNIAATRKVRGGTTQHPMFREFFGGRGGGGGERLQQGQGSGVVVTRDGVILTNNHVVEEASEISVTLSDGREFAAELVGTDPQTDLAVVRMSGEVPSDLKPLRFGDSASARLGEVVMAIGNPFGVGQTVTMGIVSATGRSSVGIADYEDFIQTDAAINPGNSGGALVNMRGELIGVNTAILSRTGGNQGIGFAIPAHMARPIMESLLSDGKVTRGWLGVAIQTLDRDLSTAMKLDADKGVLVSDVSAGSPAAKAGLQRGDVIVSVDGNSVADSSNLRNRIAARKPGTTVQLDVLRDGKNQRVAVELGTLPGTRLSANGSGDLESDKGPLQGVTVSELSQRMRQRFDIPAEIDSGVLVTAVAPGSLAQRSGLRAGDLILEFDRRAVNSVDELSALNRQSDESALLLVSRQGQTIFLALRG</sequence>
<dbReference type="PROSITE" id="PS50106">
    <property type="entry name" value="PDZ"/>
    <property type="match status" value="2"/>
</dbReference>
<dbReference type="GO" id="GO:0004252">
    <property type="term" value="F:serine-type endopeptidase activity"/>
    <property type="evidence" value="ECO:0007669"/>
    <property type="project" value="InterPro"/>
</dbReference>
<comment type="similarity">
    <text evidence="2">Belongs to the peptidase S1C family.</text>
</comment>
<organism evidence="13 14">
    <name type="scientific">Haliangium ochraceum (strain DSM 14365 / JCM 11303 / SMP-2)</name>
    <dbReference type="NCBI Taxonomy" id="502025"/>
    <lineage>
        <taxon>Bacteria</taxon>
        <taxon>Pseudomonadati</taxon>
        <taxon>Myxococcota</taxon>
        <taxon>Polyangia</taxon>
        <taxon>Haliangiales</taxon>
        <taxon>Kofleriaceae</taxon>
        <taxon>Haliangium</taxon>
    </lineage>
</organism>
<keyword evidence="14" id="KW-1185">Reference proteome</keyword>
<dbReference type="PRINTS" id="PR00834">
    <property type="entry name" value="PROTEASES2C"/>
</dbReference>
<reference evidence="13 14" key="1">
    <citation type="journal article" date="2010" name="Stand. Genomic Sci.">
        <title>Complete genome sequence of Haliangium ochraceum type strain (SMP-2).</title>
        <authorList>
            <consortium name="US DOE Joint Genome Institute (JGI-PGF)"/>
            <person name="Ivanova N."/>
            <person name="Daum C."/>
            <person name="Lang E."/>
            <person name="Abt B."/>
            <person name="Kopitz M."/>
            <person name="Saunders E."/>
            <person name="Lapidus A."/>
            <person name="Lucas S."/>
            <person name="Glavina Del Rio T."/>
            <person name="Nolan M."/>
            <person name="Tice H."/>
            <person name="Copeland A."/>
            <person name="Cheng J.F."/>
            <person name="Chen F."/>
            <person name="Bruce D."/>
            <person name="Goodwin L."/>
            <person name="Pitluck S."/>
            <person name="Mavromatis K."/>
            <person name="Pati A."/>
            <person name="Mikhailova N."/>
            <person name="Chen A."/>
            <person name="Palaniappan K."/>
            <person name="Land M."/>
            <person name="Hauser L."/>
            <person name="Chang Y.J."/>
            <person name="Jeffries C.D."/>
            <person name="Detter J.C."/>
            <person name="Brettin T."/>
            <person name="Rohde M."/>
            <person name="Goker M."/>
            <person name="Bristow J."/>
            <person name="Markowitz V."/>
            <person name="Eisen J.A."/>
            <person name="Hugenholtz P."/>
            <person name="Kyrpides N.C."/>
            <person name="Klenk H.P."/>
        </authorList>
    </citation>
    <scope>NUCLEOTIDE SEQUENCE [LARGE SCALE GENOMIC DNA]</scope>
    <source>
        <strain evidence="14">DSM 14365 / CIP 107738 / JCM 11303 / AJ 13395 / SMP-2</strain>
    </source>
</reference>
<evidence type="ECO:0000256" key="8">
    <source>
        <dbReference type="ARBA" id="ARBA00022825"/>
    </source>
</evidence>
<dbReference type="Proteomes" id="UP000001880">
    <property type="component" value="Chromosome"/>
</dbReference>
<dbReference type="GO" id="GO:0006508">
    <property type="term" value="P:proteolysis"/>
    <property type="evidence" value="ECO:0007669"/>
    <property type="project" value="UniProtKB-KW"/>
</dbReference>